<accession>A0ABS7XG84</accession>
<reference evidence="2" key="1">
    <citation type="submission" date="2023-07" db="EMBL/GenBank/DDBJ databases">
        <title>Novel species isolated from saline lakes on Tibetan Plateau.</title>
        <authorList>
            <person name="Lu H."/>
        </authorList>
    </citation>
    <scope>NUCLEOTIDE SEQUENCE [LARGE SCALE GENOMIC DNA]</scope>
    <source>
        <strain evidence="2">CAK8W</strain>
    </source>
</reference>
<keyword evidence="2" id="KW-1185">Reference proteome</keyword>
<sequence length="352" mass="41023">MHKYENLTPIFIGGTGRSGTTILSQFIGSNEQGVKIPVESRFIVDKNGLIDLYEALSNNYSIDQGRIAIRAFEEKVLKQMSNPYKAPYLGWNRSGLIKSSTLKKATKVLISNLSLGTFEGLDFHSNDKFVYKHHFRRTLSPLNRVLSKLSYLAIGERLSVLDNSIERETSKETIYIPKYFREKDELLQYLKAFILDIFTDVLEQESNAKIWCEDTPSNILNINFLQKLFPNGKYIHVMRHPVGVVHSMERMVWAPSNLKQRCDLLSELYKRLIDIHQEYKSCNNYLFVKLEDLAFEFKKKELSKFLELDQTKYSGNISIDPKKMNYYVDDMEKSDLDYASNRLKFAIDFFDY</sequence>
<protein>
    <submittedName>
        <fullName evidence="1">Sulfotransferase</fullName>
    </submittedName>
</protein>
<dbReference type="Pfam" id="PF13469">
    <property type="entry name" value="Sulfotransfer_3"/>
    <property type="match status" value="1"/>
</dbReference>
<dbReference type="InterPro" id="IPR027417">
    <property type="entry name" value="P-loop_NTPase"/>
</dbReference>
<dbReference type="RefSeq" id="WP_224460077.1">
    <property type="nucleotide sequence ID" value="NZ_JAIQZE010000001.1"/>
</dbReference>
<evidence type="ECO:0000313" key="2">
    <source>
        <dbReference type="Proteomes" id="UP001199314"/>
    </source>
</evidence>
<comment type="caution">
    <text evidence="1">The sequence shown here is derived from an EMBL/GenBank/DDBJ whole genome shotgun (WGS) entry which is preliminary data.</text>
</comment>
<proteinExistence type="predicted"/>
<organism evidence="1 2">
    <name type="scientific">Psychroflexus longus</name>
    <dbReference type="NCBI Taxonomy" id="2873596"/>
    <lineage>
        <taxon>Bacteria</taxon>
        <taxon>Pseudomonadati</taxon>
        <taxon>Bacteroidota</taxon>
        <taxon>Flavobacteriia</taxon>
        <taxon>Flavobacteriales</taxon>
        <taxon>Flavobacteriaceae</taxon>
        <taxon>Psychroflexus</taxon>
    </lineage>
</organism>
<name>A0ABS7XG84_9FLAO</name>
<dbReference type="Proteomes" id="UP001199314">
    <property type="component" value="Unassembled WGS sequence"/>
</dbReference>
<evidence type="ECO:0000313" key="1">
    <source>
        <dbReference type="EMBL" id="MBZ9777715.1"/>
    </source>
</evidence>
<dbReference type="Gene3D" id="3.40.50.300">
    <property type="entry name" value="P-loop containing nucleotide triphosphate hydrolases"/>
    <property type="match status" value="2"/>
</dbReference>
<gene>
    <name evidence="1" type="ORF">LB452_02160</name>
</gene>
<dbReference type="SUPFAM" id="SSF52540">
    <property type="entry name" value="P-loop containing nucleoside triphosphate hydrolases"/>
    <property type="match status" value="1"/>
</dbReference>
<dbReference type="EMBL" id="JAIQZE010000001">
    <property type="protein sequence ID" value="MBZ9777715.1"/>
    <property type="molecule type" value="Genomic_DNA"/>
</dbReference>